<name>A0A1M6M1U0_9FLAO</name>
<dbReference type="PROSITE" id="PS51257">
    <property type="entry name" value="PROKAR_LIPOPROTEIN"/>
    <property type="match status" value="1"/>
</dbReference>
<evidence type="ECO:0000313" key="1">
    <source>
        <dbReference type="EMBL" id="SHJ77320.1"/>
    </source>
</evidence>
<sequence>MKSILLLAIILIFTGCNMKQKEKIIAHSEYQELHKHKGSENYKVANPLDKKFEIKEAVLADIENKNVIFYGYKEQKQEKKNLHVFKKTTFLGDGNSEMENSNLLLKDGTISASDYYSNWVINGDTTEHKYLDPFSNKEIEDPYDFKANEQDPEKWLEKFKELYSHAQYVYVYLGMYYLKVNHKWYWMEANLEGLPDNLKQQYPPKEDQDVRMVELENLAPVWYHKGFKDRDTSLIKMVDYESTYFEKVDQGLNQYGFSAGWWYLEVYMPLGDTLRIKRYSYFEDPELKLYKVPKEYGGREDVLFIVQKPEELFPEQVGGMYAIRPRDPNQPQRRYKKIVYKTDPEGNEIIDPSRSIETEEYKQWTRQKE</sequence>
<protein>
    <submittedName>
        <fullName evidence="1">Uncharacterized protein</fullName>
    </submittedName>
</protein>
<dbReference type="Proteomes" id="UP000184543">
    <property type="component" value="Unassembled WGS sequence"/>
</dbReference>
<evidence type="ECO:0000313" key="2">
    <source>
        <dbReference type="Proteomes" id="UP000184543"/>
    </source>
</evidence>
<keyword evidence="2" id="KW-1185">Reference proteome</keyword>
<organism evidence="1 2">
    <name type="scientific">Pseudozobellia thermophila</name>
    <dbReference type="NCBI Taxonomy" id="192903"/>
    <lineage>
        <taxon>Bacteria</taxon>
        <taxon>Pseudomonadati</taxon>
        <taxon>Bacteroidota</taxon>
        <taxon>Flavobacteriia</taxon>
        <taxon>Flavobacteriales</taxon>
        <taxon>Flavobacteriaceae</taxon>
        <taxon>Pseudozobellia</taxon>
    </lineage>
</organism>
<dbReference type="AlphaFoldDB" id="A0A1M6M1U0"/>
<dbReference type="STRING" id="192903.SAMN04488513_108136"/>
<gene>
    <name evidence="1" type="ORF">SAMN04488513_108136</name>
</gene>
<proteinExistence type="predicted"/>
<reference evidence="2" key="1">
    <citation type="submission" date="2016-11" db="EMBL/GenBank/DDBJ databases">
        <authorList>
            <person name="Varghese N."/>
            <person name="Submissions S."/>
        </authorList>
    </citation>
    <scope>NUCLEOTIDE SEQUENCE [LARGE SCALE GENOMIC DNA]</scope>
    <source>
        <strain evidence="2">DSM 19858</strain>
    </source>
</reference>
<accession>A0A1M6M1U0</accession>
<dbReference type="EMBL" id="FQYU01000008">
    <property type="protein sequence ID" value="SHJ77320.1"/>
    <property type="molecule type" value="Genomic_DNA"/>
</dbReference>